<proteinExistence type="predicted"/>
<reference evidence="1 2" key="1">
    <citation type="submission" date="2016-08" db="EMBL/GenBank/DDBJ databases">
        <authorList>
            <person name="Seilhamer J.J."/>
        </authorList>
    </citation>
    <scope>NUCLEOTIDE SEQUENCE [LARGE SCALE GENOMIC DNA]</scope>
    <source>
        <strain evidence="1 2">IEBC_T61001</strain>
    </source>
</reference>
<evidence type="ECO:0000313" key="2">
    <source>
        <dbReference type="Proteomes" id="UP000195991"/>
    </source>
</evidence>
<dbReference type="Proteomes" id="UP000195991">
    <property type="component" value="Unassembled WGS sequence"/>
</dbReference>
<gene>
    <name evidence="1" type="ORF">BTT61001_03011</name>
</gene>
<dbReference type="EMBL" id="FMBI01000032">
    <property type="protein sequence ID" value="SCC40643.1"/>
    <property type="molecule type" value="Genomic_DNA"/>
</dbReference>
<evidence type="ECO:0000313" key="1">
    <source>
        <dbReference type="EMBL" id="SCC40643.1"/>
    </source>
</evidence>
<accession>A0A1C4EAG4</accession>
<name>A0A1C4EAG4_BACTU</name>
<protein>
    <submittedName>
        <fullName evidence="1">Uncharacterized protein</fullName>
    </submittedName>
</protein>
<sequence length="9" mass="1062">MKMWIAVAI</sequence>
<organism evidence="1 2">
    <name type="scientific">Bacillus thuringiensis</name>
    <dbReference type="NCBI Taxonomy" id="1428"/>
    <lineage>
        <taxon>Bacteria</taxon>
        <taxon>Bacillati</taxon>
        <taxon>Bacillota</taxon>
        <taxon>Bacilli</taxon>
        <taxon>Bacillales</taxon>
        <taxon>Bacillaceae</taxon>
        <taxon>Bacillus</taxon>
        <taxon>Bacillus cereus group</taxon>
    </lineage>
</organism>